<dbReference type="EMBL" id="PEDL01000001">
    <property type="protein sequence ID" value="PHV72133.1"/>
    <property type="molecule type" value="Genomic_DNA"/>
</dbReference>
<accession>A0AC61DH64</accession>
<comment type="caution">
    <text evidence="1">The sequence shown here is derived from an EMBL/GenBank/DDBJ whole genome shotgun (WGS) entry which is preliminary data.</text>
</comment>
<name>A0AC61DH64_9FIRM</name>
<gene>
    <name evidence="1" type="ORF">CS063_01250</name>
</gene>
<protein>
    <submittedName>
        <fullName evidence="1">BMP family ABC transporter substrate-binding protein</fullName>
    </submittedName>
</protein>
<dbReference type="Proteomes" id="UP000224460">
    <property type="component" value="Unassembled WGS sequence"/>
</dbReference>
<keyword evidence="2" id="KW-1185">Reference proteome</keyword>
<sequence>MKKSLVLGLALSLVMGLSTGCGQKAAAPAPESSKEPAKTEAAAPAPAETTGPEKIYIPLVSKGFQHQYWQAVKLGAEKAASELGIEISFEGPETEAMVDKQLDMLQAALAKKPQALCLAALDSKAATPYLEKAEAAGIPVIGFDSGVDSPIVKTTCATDNYAAASEVARHLAELIGKEGKVGLIVHDQTSKTGIDRRDGFVETMQKEFPNIEVVPVQYGEGDHAKSTEAAKAILTANPDIKGMFGANEGSMAGVMNAAKELNKTDLVMVGFDSGKLLLDAIKAGTVAGAVSQDPVGMGYAAVQAAYKAYKGETNPEFIDTGFKWYDKTNMDAEDIKPILYE</sequence>
<organism evidence="1 2">
    <name type="scientific">Sporanaerobium hydrogeniformans</name>
    <dbReference type="NCBI Taxonomy" id="3072179"/>
    <lineage>
        <taxon>Bacteria</taxon>
        <taxon>Bacillati</taxon>
        <taxon>Bacillota</taxon>
        <taxon>Clostridia</taxon>
        <taxon>Lachnospirales</taxon>
        <taxon>Lachnospiraceae</taxon>
        <taxon>Sporanaerobium</taxon>
    </lineage>
</organism>
<reference evidence="1" key="1">
    <citation type="submission" date="2017-10" db="EMBL/GenBank/DDBJ databases">
        <title>Genome sequence of cellulolytic Lachnospiraceae bacterium XHS1971 isolated from hotspring sediment.</title>
        <authorList>
            <person name="Vasudevan G."/>
            <person name="Joshi A.J."/>
            <person name="Hivarkar S."/>
            <person name="Lanjekar V.B."/>
            <person name="Dhakephalkar P.K."/>
            <person name="Dagar S."/>
        </authorList>
    </citation>
    <scope>NUCLEOTIDE SEQUENCE</scope>
    <source>
        <strain evidence="1">XHS1971</strain>
    </source>
</reference>
<evidence type="ECO:0000313" key="2">
    <source>
        <dbReference type="Proteomes" id="UP000224460"/>
    </source>
</evidence>
<evidence type="ECO:0000313" key="1">
    <source>
        <dbReference type="EMBL" id="PHV72133.1"/>
    </source>
</evidence>
<proteinExistence type="predicted"/>